<evidence type="ECO:0000256" key="5">
    <source>
        <dbReference type="ARBA" id="ARBA00023065"/>
    </source>
</evidence>
<comment type="subcellular location">
    <subcellularLocation>
        <location evidence="1">Membrane</location>
        <topology evidence="1">Multi-pass membrane protein</topology>
    </subcellularLocation>
</comment>
<dbReference type="PROSITE" id="PS51371">
    <property type="entry name" value="CBS"/>
    <property type="match status" value="1"/>
</dbReference>
<protein>
    <submittedName>
        <fullName evidence="13">H(+)/Cl(-) exchange transporter ClcA</fullName>
    </submittedName>
</protein>
<dbReference type="Gene3D" id="3.10.580.10">
    <property type="entry name" value="CBS-domain"/>
    <property type="match status" value="1"/>
</dbReference>
<dbReference type="SMART" id="SM00116">
    <property type="entry name" value="CBS"/>
    <property type="match status" value="2"/>
</dbReference>
<dbReference type="SUPFAM" id="SSF54631">
    <property type="entry name" value="CBS-domain pair"/>
    <property type="match status" value="1"/>
</dbReference>
<keyword evidence="14" id="KW-1185">Reference proteome</keyword>
<feature type="transmembrane region" description="Helical" evidence="11">
    <location>
        <begin position="425"/>
        <end position="443"/>
    </location>
</feature>
<feature type="domain" description="CBS" evidence="12">
    <location>
        <begin position="538"/>
        <end position="596"/>
    </location>
</feature>
<evidence type="ECO:0000259" key="12">
    <source>
        <dbReference type="PROSITE" id="PS51371"/>
    </source>
</evidence>
<accession>A0A5C5YSZ9</accession>
<feature type="transmembrane region" description="Helical" evidence="11">
    <location>
        <begin position="483"/>
        <end position="503"/>
    </location>
</feature>
<dbReference type="GO" id="GO:0034707">
    <property type="term" value="C:chloride channel complex"/>
    <property type="evidence" value="ECO:0007669"/>
    <property type="project" value="UniProtKB-KW"/>
</dbReference>
<evidence type="ECO:0000256" key="3">
    <source>
        <dbReference type="ARBA" id="ARBA00022692"/>
    </source>
</evidence>
<dbReference type="SUPFAM" id="SSF81340">
    <property type="entry name" value="Clc chloride channel"/>
    <property type="match status" value="1"/>
</dbReference>
<dbReference type="InterPro" id="IPR046342">
    <property type="entry name" value="CBS_dom_sf"/>
</dbReference>
<evidence type="ECO:0000313" key="14">
    <source>
        <dbReference type="Proteomes" id="UP000318478"/>
    </source>
</evidence>
<keyword evidence="10" id="KW-0129">CBS domain</keyword>
<evidence type="ECO:0000256" key="2">
    <source>
        <dbReference type="ARBA" id="ARBA00022448"/>
    </source>
</evidence>
<feature type="transmembrane region" description="Helical" evidence="11">
    <location>
        <begin position="254"/>
        <end position="272"/>
    </location>
</feature>
<evidence type="ECO:0000256" key="4">
    <source>
        <dbReference type="ARBA" id="ARBA00022989"/>
    </source>
</evidence>
<dbReference type="EMBL" id="SJPO01000003">
    <property type="protein sequence ID" value="TWT77900.1"/>
    <property type="molecule type" value="Genomic_DNA"/>
</dbReference>
<dbReference type="InterPro" id="IPR000644">
    <property type="entry name" value="CBS_dom"/>
</dbReference>
<feature type="transmembrane region" description="Helical" evidence="11">
    <location>
        <begin position="77"/>
        <end position="97"/>
    </location>
</feature>
<evidence type="ECO:0000256" key="1">
    <source>
        <dbReference type="ARBA" id="ARBA00004141"/>
    </source>
</evidence>
<dbReference type="InterPro" id="IPR001807">
    <property type="entry name" value="ClC"/>
</dbReference>
<evidence type="ECO:0000256" key="11">
    <source>
        <dbReference type="SAM" id="Phobius"/>
    </source>
</evidence>
<keyword evidence="7" id="KW-0869">Chloride channel</keyword>
<feature type="transmembrane region" description="Helical" evidence="11">
    <location>
        <begin position="449"/>
        <end position="476"/>
    </location>
</feature>
<feature type="transmembrane region" description="Helical" evidence="11">
    <location>
        <begin position="35"/>
        <end position="57"/>
    </location>
</feature>
<sequence>MPSPPTTTDSSDVRNVLREAVDSVARRGVIPGGTLTIILAGLTGLLAGFGAVAFTWIIDTITHYTYGGANEHLGQGWWWGVALLVSPAIGLLFVTWFTRTFAPEAQGHGVPEVITAVARNDGRIRPLVAFVKILASGVTIGTGASAGREGPIVQIGSALGSSAGQMFKLSARNVKVLVAAGAAAGISATFNAPLAGVIFASEIILGSFAVESLTPIVLASVVADIVQQHFGEHRFEAAFGQLEGYDFAGAWSQLPAYLLLGLIAGLAAVGFTKLVYKTEDVANQWLPKWPQRAVVFGLVIGVFGLFYPAWPPSVSDEMVQKKEAGGRPLPAVMGVGYGVVDHALHLEVAGKAKNTEPHDLVDLVVAGGKEYQRRRDGEDTKAVAIEPDRLLAEFWWLLPLALLKPLLTSLTLAGGGSGGVFAPSLYLGATLGACFGLLMNMLLPESSHAPGMFAIVGMGAVVAGTTHGVLSAILIVYEMTNRYEVILPIMAAAGLASLVATVIDPESIYYKKLSRRGERIARGHDLHNLDHIMVRDVMVRHFPTLHPEDNALEIIRIARQNPEIESLPVMNENGKLTGIIRAEDLHRVLDSDISPMLVNAEDIALKTTLALHPAQNLIEAMRDFGARDVETLPVEVGKDDNRRLVGLLLRADVIKRYRQEMLSGR</sequence>
<dbReference type="InterPro" id="IPR050368">
    <property type="entry name" value="ClC-type_chloride_channel"/>
</dbReference>
<dbReference type="RefSeq" id="WP_197527792.1">
    <property type="nucleotide sequence ID" value="NZ_SJPO01000003.1"/>
</dbReference>
<dbReference type="Proteomes" id="UP000318478">
    <property type="component" value="Unassembled WGS sequence"/>
</dbReference>
<dbReference type="Pfam" id="PF00654">
    <property type="entry name" value="Voltage_CLC"/>
    <property type="match status" value="1"/>
</dbReference>
<dbReference type="GO" id="GO:0005254">
    <property type="term" value="F:chloride channel activity"/>
    <property type="evidence" value="ECO:0007669"/>
    <property type="project" value="UniProtKB-KW"/>
</dbReference>
<keyword evidence="9" id="KW-0407">Ion channel</keyword>
<dbReference type="CDD" id="cd00400">
    <property type="entry name" value="Voltage_gated_ClC"/>
    <property type="match status" value="1"/>
</dbReference>
<dbReference type="PANTHER" id="PTHR43427:SF6">
    <property type="entry name" value="CHLORIDE CHANNEL PROTEIN CLC-E"/>
    <property type="match status" value="1"/>
</dbReference>
<evidence type="ECO:0000313" key="13">
    <source>
        <dbReference type="EMBL" id="TWT77900.1"/>
    </source>
</evidence>
<proteinExistence type="predicted"/>
<gene>
    <name evidence="13" type="primary">clcA</name>
    <name evidence="13" type="ORF">Pla123a_16990</name>
</gene>
<dbReference type="Pfam" id="PF00571">
    <property type="entry name" value="CBS"/>
    <property type="match status" value="2"/>
</dbReference>
<keyword evidence="5" id="KW-0406">Ion transport</keyword>
<evidence type="ECO:0000256" key="8">
    <source>
        <dbReference type="ARBA" id="ARBA00023214"/>
    </source>
</evidence>
<keyword evidence="8" id="KW-0868">Chloride</keyword>
<organism evidence="13 14">
    <name type="scientific">Posidoniimonas polymericola</name>
    <dbReference type="NCBI Taxonomy" id="2528002"/>
    <lineage>
        <taxon>Bacteria</taxon>
        <taxon>Pseudomonadati</taxon>
        <taxon>Planctomycetota</taxon>
        <taxon>Planctomycetia</taxon>
        <taxon>Pirellulales</taxon>
        <taxon>Lacipirellulaceae</taxon>
        <taxon>Posidoniimonas</taxon>
    </lineage>
</organism>
<evidence type="ECO:0000256" key="10">
    <source>
        <dbReference type="PROSITE-ProRule" id="PRU00703"/>
    </source>
</evidence>
<keyword evidence="2" id="KW-0813">Transport</keyword>
<feature type="transmembrane region" description="Helical" evidence="11">
    <location>
        <begin position="176"/>
        <end position="200"/>
    </location>
</feature>
<feature type="transmembrane region" description="Helical" evidence="11">
    <location>
        <begin position="394"/>
        <end position="413"/>
    </location>
</feature>
<evidence type="ECO:0000256" key="7">
    <source>
        <dbReference type="ARBA" id="ARBA00023173"/>
    </source>
</evidence>
<dbReference type="PANTHER" id="PTHR43427">
    <property type="entry name" value="CHLORIDE CHANNEL PROTEIN CLC-E"/>
    <property type="match status" value="1"/>
</dbReference>
<keyword evidence="3 11" id="KW-0812">Transmembrane</keyword>
<dbReference type="Gene3D" id="1.10.3080.10">
    <property type="entry name" value="Clc chloride channel"/>
    <property type="match status" value="1"/>
</dbReference>
<evidence type="ECO:0000256" key="9">
    <source>
        <dbReference type="ARBA" id="ARBA00023303"/>
    </source>
</evidence>
<feature type="transmembrane region" description="Helical" evidence="11">
    <location>
        <begin position="293"/>
        <end position="310"/>
    </location>
</feature>
<keyword evidence="6 11" id="KW-0472">Membrane</keyword>
<reference evidence="13 14" key="1">
    <citation type="submission" date="2019-02" db="EMBL/GenBank/DDBJ databases">
        <title>Deep-cultivation of Planctomycetes and their phenomic and genomic characterization uncovers novel biology.</title>
        <authorList>
            <person name="Wiegand S."/>
            <person name="Jogler M."/>
            <person name="Boedeker C."/>
            <person name="Pinto D."/>
            <person name="Vollmers J."/>
            <person name="Rivas-Marin E."/>
            <person name="Kohn T."/>
            <person name="Peeters S.H."/>
            <person name="Heuer A."/>
            <person name="Rast P."/>
            <person name="Oberbeckmann S."/>
            <person name="Bunk B."/>
            <person name="Jeske O."/>
            <person name="Meyerdierks A."/>
            <person name="Storesund J.E."/>
            <person name="Kallscheuer N."/>
            <person name="Luecker S."/>
            <person name="Lage O.M."/>
            <person name="Pohl T."/>
            <person name="Merkel B.J."/>
            <person name="Hornburger P."/>
            <person name="Mueller R.-W."/>
            <person name="Bruemmer F."/>
            <person name="Labrenz M."/>
            <person name="Spormann A.M."/>
            <person name="Op Den Camp H."/>
            <person name="Overmann J."/>
            <person name="Amann R."/>
            <person name="Jetten M.S.M."/>
            <person name="Mascher T."/>
            <person name="Medema M.H."/>
            <person name="Devos D.P."/>
            <person name="Kaster A.-K."/>
            <person name="Ovreas L."/>
            <person name="Rohde M."/>
            <person name="Galperin M.Y."/>
            <person name="Jogler C."/>
        </authorList>
    </citation>
    <scope>NUCLEOTIDE SEQUENCE [LARGE SCALE GENOMIC DNA]</scope>
    <source>
        <strain evidence="13 14">Pla123a</strain>
    </source>
</reference>
<dbReference type="InterPro" id="IPR014743">
    <property type="entry name" value="Cl-channel_core"/>
</dbReference>
<dbReference type="AlphaFoldDB" id="A0A5C5YSZ9"/>
<evidence type="ECO:0000256" key="6">
    <source>
        <dbReference type="ARBA" id="ARBA00023136"/>
    </source>
</evidence>
<name>A0A5C5YSZ9_9BACT</name>
<keyword evidence="4 11" id="KW-1133">Transmembrane helix</keyword>
<dbReference type="PRINTS" id="PR00762">
    <property type="entry name" value="CLCHANNEL"/>
</dbReference>
<comment type="caution">
    <text evidence="13">The sequence shown here is derived from an EMBL/GenBank/DDBJ whole genome shotgun (WGS) entry which is preliminary data.</text>
</comment>